<protein>
    <submittedName>
        <fullName evidence="2">DUF1501 domain-containing protein</fullName>
    </submittedName>
</protein>
<gene>
    <name evidence="2" type="ORF">G9Q37_13030</name>
</gene>
<dbReference type="Pfam" id="PF07394">
    <property type="entry name" value="DUF1501"/>
    <property type="match status" value="1"/>
</dbReference>
<name>A0A6G8IIR5_9BURK</name>
<accession>A0A6G8IIR5</accession>
<dbReference type="InterPro" id="IPR010869">
    <property type="entry name" value="DUF1501"/>
</dbReference>
<evidence type="ECO:0000313" key="3">
    <source>
        <dbReference type="Proteomes" id="UP000503162"/>
    </source>
</evidence>
<organism evidence="2 3">
    <name type="scientific">Hydrogenophaga crocea</name>
    <dbReference type="NCBI Taxonomy" id="2716225"/>
    <lineage>
        <taxon>Bacteria</taxon>
        <taxon>Pseudomonadati</taxon>
        <taxon>Pseudomonadota</taxon>
        <taxon>Betaproteobacteria</taxon>
        <taxon>Burkholderiales</taxon>
        <taxon>Comamonadaceae</taxon>
        <taxon>Hydrogenophaga</taxon>
    </lineage>
</organism>
<evidence type="ECO:0000313" key="2">
    <source>
        <dbReference type="EMBL" id="QIM52999.1"/>
    </source>
</evidence>
<dbReference type="PROSITE" id="PS51318">
    <property type="entry name" value="TAT"/>
    <property type="match status" value="1"/>
</dbReference>
<evidence type="ECO:0000256" key="1">
    <source>
        <dbReference type="SAM" id="MobiDB-lite"/>
    </source>
</evidence>
<sequence length="418" mass="43356">MHTSSSSPIVPAAAGWSRRRWLQGLGGATLAASGALRLAWAQGPGMRGRCVVVMLRGALDGLAAVPAPGDPQWAALRGPLAEGAEAPLALDGFFALHPALRGLHGWYGSGELLVVHAVASPYRERSHFDAQQLLESGGERPFALSTGWIGRALPPGAARAVALAPAMPLALRGSEDATTWTPTRRAAPDDDLAARVARLYAQDPVLAARWQQVRALPVAPLADRADAADMAGEGDAMAPNAQTSASPRAVGAGFAALATQAGRFLAEPQGPAVAWLELGGWDTHTQQGPRLQRQLAALDGGLLALRAALGPLWADTTVLVMTEFGRSARPNGSGGTDHGTAGVAFVAGGAVAGGRVLADWPGLSPAQLHEGRDLRPTTDLRSLQRALLARHLGTDETRLSREVLPGSPASARGLWREA</sequence>
<dbReference type="PANTHER" id="PTHR43737">
    <property type="entry name" value="BLL7424 PROTEIN"/>
    <property type="match status" value="1"/>
</dbReference>
<dbReference type="InterPro" id="IPR006311">
    <property type="entry name" value="TAT_signal"/>
</dbReference>
<feature type="region of interest" description="Disordered" evidence="1">
    <location>
        <begin position="399"/>
        <end position="418"/>
    </location>
</feature>
<dbReference type="RefSeq" id="WP_166227630.1">
    <property type="nucleotide sequence ID" value="NZ_CP049989.1"/>
</dbReference>
<reference evidence="2 3" key="1">
    <citation type="submission" date="2020-03" db="EMBL/GenBank/DDBJ databases">
        <title>Hydrogenophaga sp. nov. isolated from cyanobacterial mat.</title>
        <authorList>
            <person name="Thorat V."/>
            <person name="Kirdat K."/>
            <person name="Tiwarekar B."/>
            <person name="Costa E.D."/>
            <person name="Yadav A."/>
        </authorList>
    </citation>
    <scope>NUCLEOTIDE SEQUENCE [LARGE SCALE GENOMIC DNA]</scope>
    <source>
        <strain evidence="2 3">BA0156</strain>
    </source>
</reference>
<dbReference type="PANTHER" id="PTHR43737:SF1">
    <property type="entry name" value="DUF1501 DOMAIN-CONTAINING PROTEIN"/>
    <property type="match status" value="1"/>
</dbReference>
<proteinExistence type="predicted"/>
<dbReference type="Proteomes" id="UP000503162">
    <property type="component" value="Chromosome"/>
</dbReference>
<dbReference type="AlphaFoldDB" id="A0A6G8IIR5"/>
<dbReference type="KEGG" id="hcz:G9Q37_13030"/>
<keyword evidence="3" id="KW-1185">Reference proteome</keyword>
<dbReference type="EMBL" id="CP049989">
    <property type="protein sequence ID" value="QIM52999.1"/>
    <property type="molecule type" value="Genomic_DNA"/>
</dbReference>